<dbReference type="AlphaFoldDB" id="A0AAW4WDN4"/>
<accession>A0AAW4WDN4</accession>
<dbReference type="PANTHER" id="PTHR31223:SF70">
    <property type="entry name" value="LOG FAMILY PROTEIN YJL055W"/>
    <property type="match status" value="1"/>
</dbReference>
<dbReference type="GO" id="GO:0009691">
    <property type="term" value="P:cytokinin biosynthetic process"/>
    <property type="evidence" value="ECO:0007669"/>
    <property type="project" value="UniProtKB-UniRule"/>
</dbReference>
<comment type="similarity">
    <text evidence="1 2">Belongs to the LOG family.</text>
</comment>
<comment type="caution">
    <text evidence="3">The sequence shown here is derived from an EMBL/GenBank/DDBJ whole genome shotgun (WGS) entry which is preliminary data.</text>
</comment>
<sequence>MNIAVYCGSSAGSKEAYTIGAVALGMWIAENGHTLVYGGARGGLMGTIANSVLSNGGKVIGVLPQVESIQNRRHQFLTEYIDTKDMAERKAKMIELADAYIALPGGPGTLDELSDIISLQRLHINENPCILYDIDGFYQPLKAFFEEMQSSGFAAKEDFNRLLISKDLSEIEAFILQH</sequence>
<evidence type="ECO:0000256" key="1">
    <source>
        <dbReference type="ARBA" id="ARBA00006763"/>
    </source>
</evidence>
<protein>
    <recommendedName>
        <fullName evidence="2">Cytokinin riboside 5'-monophosphate phosphoribohydrolase</fullName>
        <ecNumber evidence="2">3.2.2.n1</ecNumber>
    </recommendedName>
</protein>
<dbReference type="EMBL" id="JAJEQW010000006">
    <property type="protein sequence ID" value="MCC2242008.1"/>
    <property type="molecule type" value="Genomic_DNA"/>
</dbReference>
<keyword evidence="2" id="KW-0378">Hydrolase</keyword>
<evidence type="ECO:0000313" key="3">
    <source>
        <dbReference type="EMBL" id="MCC2242008.1"/>
    </source>
</evidence>
<dbReference type="SUPFAM" id="SSF102405">
    <property type="entry name" value="MCP/YpsA-like"/>
    <property type="match status" value="1"/>
</dbReference>
<dbReference type="PANTHER" id="PTHR31223">
    <property type="entry name" value="LOG FAMILY PROTEIN YJL055W"/>
    <property type="match status" value="1"/>
</dbReference>
<dbReference type="Gene3D" id="3.40.50.450">
    <property type="match status" value="1"/>
</dbReference>
<dbReference type="GO" id="GO:0005829">
    <property type="term" value="C:cytosol"/>
    <property type="evidence" value="ECO:0007669"/>
    <property type="project" value="TreeGrafter"/>
</dbReference>
<organism evidence="3 4">
    <name type="scientific">Roseburia amylophila</name>
    <dbReference type="NCBI Taxonomy" id="2981794"/>
    <lineage>
        <taxon>Bacteria</taxon>
        <taxon>Bacillati</taxon>
        <taxon>Bacillota</taxon>
        <taxon>Clostridia</taxon>
        <taxon>Lachnospirales</taxon>
        <taxon>Lachnospiraceae</taxon>
        <taxon>Roseburia</taxon>
    </lineage>
</organism>
<dbReference type="GO" id="GO:0016799">
    <property type="term" value="F:hydrolase activity, hydrolyzing N-glycosyl compounds"/>
    <property type="evidence" value="ECO:0007669"/>
    <property type="project" value="TreeGrafter"/>
</dbReference>
<keyword evidence="2" id="KW-0203">Cytokinin biosynthesis</keyword>
<dbReference type="EC" id="3.2.2.n1" evidence="2"/>
<dbReference type="Proteomes" id="UP001198893">
    <property type="component" value="Unassembled WGS sequence"/>
</dbReference>
<proteinExistence type="inferred from homology"/>
<evidence type="ECO:0000313" key="4">
    <source>
        <dbReference type="Proteomes" id="UP001198893"/>
    </source>
</evidence>
<name>A0AAW4WDN4_9FIRM</name>
<dbReference type="NCBIfam" id="TIGR00730">
    <property type="entry name" value="Rossman fold protein, TIGR00730 family"/>
    <property type="match status" value="1"/>
</dbReference>
<dbReference type="InterPro" id="IPR031100">
    <property type="entry name" value="LOG_fam"/>
</dbReference>
<evidence type="ECO:0000256" key="2">
    <source>
        <dbReference type="RuleBase" id="RU363015"/>
    </source>
</evidence>
<gene>
    <name evidence="3" type="ORF">LKD47_06795</name>
</gene>
<dbReference type="InterPro" id="IPR005269">
    <property type="entry name" value="LOG"/>
</dbReference>
<dbReference type="RefSeq" id="WP_117841263.1">
    <property type="nucleotide sequence ID" value="NZ_JAJEQW010000006.1"/>
</dbReference>
<reference evidence="3" key="1">
    <citation type="submission" date="2021-10" db="EMBL/GenBank/DDBJ databases">
        <title>Anaerobic single-cell dispensing facilitates the cultivation of human gut bacteria.</title>
        <authorList>
            <person name="Afrizal A."/>
        </authorList>
    </citation>
    <scope>NUCLEOTIDE SEQUENCE</scope>
    <source>
        <strain evidence="3">CLA-AA-H204</strain>
    </source>
</reference>
<dbReference type="Pfam" id="PF03641">
    <property type="entry name" value="Lysine_decarbox"/>
    <property type="match status" value="1"/>
</dbReference>